<dbReference type="GO" id="GO:0006451">
    <property type="term" value="P:translational readthrough"/>
    <property type="evidence" value="ECO:0007669"/>
    <property type="project" value="EnsemblFungi"/>
</dbReference>
<dbReference type="OrthoDB" id="269872at2759"/>
<dbReference type="GO" id="GO:0008757">
    <property type="term" value="F:S-adenosylmethionine-dependent methyltransferase activity"/>
    <property type="evidence" value="ECO:0007669"/>
    <property type="project" value="EnsemblFungi"/>
</dbReference>
<dbReference type="PROSITE" id="PS00092">
    <property type="entry name" value="N6_MTASE"/>
    <property type="match status" value="1"/>
</dbReference>
<dbReference type="Proteomes" id="UP000183365">
    <property type="component" value="Unassembled WGS sequence"/>
</dbReference>
<dbReference type="Pfam" id="PF02384">
    <property type="entry name" value="N6_Mtase"/>
    <property type="match status" value="1"/>
</dbReference>
<dbReference type="GO" id="GO:0009307">
    <property type="term" value="P:DNA restriction-modification system"/>
    <property type="evidence" value="ECO:0007669"/>
    <property type="project" value="UniProtKB-KW"/>
</dbReference>
<evidence type="ECO:0000313" key="6">
    <source>
        <dbReference type="EMBL" id="SGZ38150.1"/>
    </source>
</evidence>
<dbReference type="InterPro" id="IPR029063">
    <property type="entry name" value="SAM-dependent_MTases_sf"/>
</dbReference>
<dbReference type="NCBIfam" id="TIGR00536">
    <property type="entry name" value="hemK_fam"/>
    <property type="match status" value="1"/>
</dbReference>
<dbReference type="InterPro" id="IPR004556">
    <property type="entry name" value="HemK-like"/>
</dbReference>
<accession>A0A1L0FEX7</accession>
<name>A0A1L0FEX7_9ASCO</name>
<dbReference type="GO" id="GO:0032259">
    <property type="term" value="P:methylation"/>
    <property type="evidence" value="ECO:0007669"/>
    <property type="project" value="UniProtKB-KW"/>
</dbReference>
<dbReference type="Gene3D" id="3.40.50.150">
    <property type="entry name" value="Vaccinia Virus protein VP39"/>
    <property type="match status" value="1"/>
</dbReference>
<reference evidence="7" key="1">
    <citation type="submission" date="2016-11" db="EMBL/GenBank/DDBJ databases">
        <authorList>
            <person name="Guldener U."/>
        </authorList>
    </citation>
    <scope>NUCLEOTIDE SEQUENCE [LARGE SCALE GENOMIC DNA]</scope>
</reference>
<dbReference type="GO" id="GO:0008170">
    <property type="term" value="F:N-methyltransferase activity"/>
    <property type="evidence" value="ECO:0007669"/>
    <property type="project" value="InterPro"/>
</dbReference>
<organism evidence="6 7">
    <name type="scientific">Hanseniaspora guilliermondii</name>
    <dbReference type="NCBI Taxonomy" id="56406"/>
    <lineage>
        <taxon>Eukaryota</taxon>
        <taxon>Fungi</taxon>
        <taxon>Dikarya</taxon>
        <taxon>Ascomycota</taxon>
        <taxon>Saccharomycotina</taxon>
        <taxon>Saccharomycetes</taxon>
        <taxon>Saccharomycodales</taxon>
        <taxon>Saccharomycodaceae</taxon>
        <taxon>Hanseniaspora</taxon>
    </lineage>
</organism>
<keyword evidence="1 6" id="KW-0489">Methyltransferase</keyword>
<dbReference type="GO" id="GO:0003677">
    <property type="term" value="F:DNA binding"/>
    <property type="evidence" value="ECO:0007669"/>
    <property type="project" value="InterPro"/>
</dbReference>
<dbReference type="AlphaFoldDB" id="A0A1L0FEX7"/>
<dbReference type="InterPro" id="IPR003356">
    <property type="entry name" value="DNA_methylase_A-5"/>
</dbReference>
<proteinExistence type="predicted"/>
<dbReference type="InterPro" id="IPR050320">
    <property type="entry name" value="N5-glutamine_MTase"/>
</dbReference>
<keyword evidence="7" id="KW-1185">Reference proteome</keyword>
<dbReference type="GO" id="GO:0008276">
    <property type="term" value="F:protein methyltransferase activity"/>
    <property type="evidence" value="ECO:0007669"/>
    <property type="project" value="InterPro"/>
</dbReference>
<dbReference type="EMBL" id="FQNF01000004">
    <property type="protein sequence ID" value="SGZ38150.1"/>
    <property type="molecule type" value="Genomic_DNA"/>
</dbReference>
<dbReference type="Gene3D" id="1.10.8.10">
    <property type="entry name" value="DNA helicase RuvA subunit, C-terminal domain"/>
    <property type="match status" value="1"/>
</dbReference>
<dbReference type="PANTHER" id="PTHR18895:SF74">
    <property type="entry name" value="MTRF1L RELEASE FACTOR GLUTAMINE METHYLTRANSFERASE"/>
    <property type="match status" value="1"/>
</dbReference>
<feature type="domain" description="DNA methylase adenine-specific" evidence="5">
    <location>
        <begin position="114"/>
        <end position="227"/>
    </location>
</feature>
<keyword evidence="3" id="KW-0949">S-adenosyl-L-methionine</keyword>
<dbReference type="VEuPathDB" id="FungiDB:HGUI_00350"/>
<keyword evidence="2 6" id="KW-0808">Transferase</keyword>
<evidence type="ECO:0000256" key="3">
    <source>
        <dbReference type="ARBA" id="ARBA00022691"/>
    </source>
</evidence>
<protein>
    <submittedName>
        <fullName evidence="6">Related to Mitochondrial N(5)-glutamine methyltransferase MTQ1</fullName>
    </submittedName>
</protein>
<keyword evidence="4" id="KW-0680">Restriction system</keyword>
<evidence type="ECO:0000259" key="5">
    <source>
        <dbReference type="Pfam" id="PF02384"/>
    </source>
</evidence>
<dbReference type="PANTHER" id="PTHR18895">
    <property type="entry name" value="HEMK METHYLTRANSFERASE"/>
    <property type="match status" value="1"/>
</dbReference>
<evidence type="ECO:0000256" key="2">
    <source>
        <dbReference type="ARBA" id="ARBA00022679"/>
    </source>
</evidence>
<gene>
    <name evidence="6" type="ORF">HGUI_00350</name>
</gene>
<dbReference type="InterPro" id="IPR002052">
    <property type="entry name" value="DNA_methylase_N6_adenine_CS"/>
</dbReference>
<evidence type="ECO:0000313" key="7">
    <source>
        <dbReference type="Proteomes" id="UP000183365"/>
    </source>
</evidence>
<evidence type="ECO:0000256" key="1">
    <source>
        <dbReference type="ARBA" id="ARBA00022603"/>
    </source>
</evidence>
<sequence length="320" mass="37584">MRINRQLIKKAKNINPLLPYLLPQCRTIENASTELRWINEHFSSKPKSEFIEACKRRYKGMPLQYILGTQPFGKNLNILCKKNVLIPRWETDEITSFLNDVLLKKRLQTIRENQENSKKIILDLCTGSGCISASIKESYPDIKDLFIYGIDVSKACIDLAMENQVFNNLENNKGNYDTWLGYLLHDVLNPKKELFKRVKKMDEWTGGEFETSSPFIECIISNPPYIPHKQLSELNVSVKNYEPHKALFGELEFYKNFVDVWSPHCNSFFYELGDITQLDFIRNNLDEDTWTVHKWMDGNDKLRGVYGYRKSLKNDYEHYI</sequence>
<dbReference type="SUPFAM" id="SSF53335">
    <property type="entry name" value="S-adenosyl-L-methionine-dependent methyltransferases"/>
    <property type="match status" value="1"/>
</dbReference>
<evidence type="ECO:0000256" key="4">
    <source>
        <dbReference type="ARBA" id="ARBA00022747"/>
    </source>
</evidence>
<dbReference type="GO" id="GO:0005739">
    <property type="term" value="C:mitochondrion"/>
    <property type="evidence" value="ECO:0007669"/>
    <property type="project" value="TreeGrafter"/>
</dbReference>